<accession>A0A2W7GRQ9</accession>
<protein>
    <submittedName>
        <fullName evidence="4">Cysteine desulfurase/selenocysteine lyase</fullName>
    </submittedName>
</protein>
<dbReference type="EMBL" id="QKUB01000004">
    <property type="protein sequence ID" value="PZV99938.1"/>
    <property type="molecule type" value="Genomic_DNA"/>
</dbReference>
<comment type="cofactor">
    <cofactor evidence="1">
        <name>pyridoxal 5'-phosphate</name>
        <dbReference type="ChEBI" id="CHEBI:597326"/>
    </cofactor>
</comment>
<evidence type="ECO:0000259" key="3">
    <source>
        <dbReference type="Pfam" id="PF00266"/>
    </source>
</evidence>
<evidence type="ECO:0000256" key="1">
    <source>
        <dbReference type="ARBA" id="ARBA00001933"/>
    </source>
</evidence>
<dbReference type="InterPro" id="IPR015422">
    <property type="entry name" value="PyrdxlP-dep_Trfase_small"/>
</dbReference>
<dbReference type="Pfam" id="PF00266">
    <property type="entry name" value="Aminotran_5"/>
    <property type="match status" value="1"/>
</dbReference>
<dbReference type="RefSeq" id="WP_211305411.1">
    <property type="nucleotide sequence ID" value="NZ_QKUB01000004.1"/>
</dbReference>
<dbReference type="InterPro" id="IPR000192">
    <property type="entry name" value="Aminotrans_V_dom"/>
</dbReference>
<evidence type="ECO:0000313" key="5">
    <source>
        <dbReference type="Proteomes" id="UP000249646"/>
    </source>
</evidence>
<keyword evidence="2" id="KW-0663">Pyridoxal phosphate</keyword>
<gene>
    <name evidence="4" type="ORF">BCF89_10416</name>
</gene>
<evidence type="ECO:0000313" key="4">
    <source>
        <dbReference type="EMBL" id="PZV99938.1"/>
    </source>
</evidence>
<comment type="caution">
    <text evidence="4">The sequence shown here is derived from an EMBL/GenBank/DDBJ whole genome shotgun (WGS) entry which is preliminary data.</text>
</comment>
<dbReference type="Gene3D" id="3.40.640.10">
    <property type="entry name" value="Type I PLP-dependent aspartate aminotransferase-like (Major domain)"/>
    <property type="match status" value="1"/>
</dbReference>
<feature type="domain" description="Aminotransferase class V" evidence="3">
    <location>
        <begin position="20"/>
        <end position="377"/>
    </location>
</feature>
<dbReference type="Proteomes" id="UP000249646">
    <property type="component" value="Unassembled WGS sequence"/>
</dbReference>
<dbReference type="InterPro" id="IPR015424">
    <property type="entry name" value="PyrdxlP-dep_Trfase"/>
</dbReference>
<dbReference type="Gene3D" id="3.90.1150.10">
    <property type="entry name" value="Aspartate Aminotransferase, domain 1"/>
    <property type="match status" value="1"/>
</dbReference>
<dbReference type="GO" id="GO:0016829">
    <property type="term" value="F:lyase activity"/>
    <property type="evidence" value="ECO:0007669"/>
    <property type="project" value="UniProtKB-KW"/>
</dbReference>
<dbReference type="PANTHER" id="PTHR43586:SF8">
    <property type="entry name" value="CYSTEINE DESULFURASE 1, CHLOROPLASTIC"/>
    <property type="match status" value="1"/>
</dbReference>
<sequence>MFELDMKKLFPMFKNNSNIVYLDNAALTFKPQVVINKGTEFYEKYSISTRTSDSKLGIKISSMINEVRKKVAKLINSKSNEVIFSQGTTDGLNQIAMMLSKIIDQGTILLSYFNHSSAIVPFLENFKNKNIEIKYFETEKDILNSIDANTKIVVIPQKTNNFQVDYNLIEIYRKCKEYKAILINDAAQAIVHEQVNFNYCDVLVFSANKLYGPTGIGVLAIKEDLLKKLSPIKFGGGQVQDIYENFDWNLRKLGTKWEPGTPNFAGIVQLGEAVSFFSSFKIEEIIAYEKELANYAYDKLLKINNVEIASKRGDEIILFNFKNIPSQDVASYLGNRDIYVRSGSFCSYKFKDIDKYTNSYVRVSLAMYNTKKDIDILVDTLRDGGNFIEIL</sequence>
<dbReference type="PANTHER" id="PTHR43586">
    <property type="entry name" value="CYSTEINE DESULFURASE"/>
    <property type="match status" value="1"/>
</dbReference>
<evidence type="ECO:0000256" key="2">
    <source>
        <dbReference type="ARBA" id="ARBA00022898"/>
    </source>
</evidence>
<dbReference type="InterPro" id="IPR015421">
    <property type="entry name" value="PyrdxlP-dep_Trfase_major"/>
</dbReference>
<keyword evidence="4" id="KW-0456">Lyase</keyword>
<dbReference type="AlphaFoldDB" id="A0A2W7GRQ9"/>
<dbReference type="SUPFAM" id="SSF53383">
    <property type="entry name" value="PLP-dependent transferases"/>
    <property type="match status" value="1"/>
</dbReference>
<keyword evidence="5" id="KW-1185">Reference proteome</keyword>
<reference evidence="4 5" key="1">
    <citation type="submission" date="2018-06" db="EMBL/GenBank/DDBJ databases">
        <title>Genomic Encyclopedia of Archaeal and Bacterial Type Strains, Phase II (KMG-II): from individual species to whole genera.</title>
        <authorList>
            <person name="Goeker M."/>
        </authorList>
    </citation>
    <scope>NUCLEOTIDE SEQUENCE [LARGE SCALE GENOMIC DNA]</scope>
    <source>
        <strain evidence="4 5">ATCC 51348</strain>
    </source>
</reference>
<proteinExistence type="predicted"/>
<organism evidence="4 5">
    <name type="scientific">Metamycoplasma auris</name>
    <dbReference type="NCBI Taxonomy" id="51363"/>
    <lineage>
        <taxon>Bacteria</taxon>
        <taxon>Bacillati</taxon>
        <taxon>Mycoplasmatota</taxon>
        <taxon>Mycoplasmoidales</taxon>
        <taxon>Metamycoplasmataceae</taxon>
        <taxon>Metamycoplasma</taxon>
    </lineage>
</organism>
<name>A0A2W7GRQ9_9BACT</name>